<evidence type="ECO:0008006" key="4">
    <source>
        <dbReference type="Google" id="ProtNLM"/>
    </source>
</evidence>
<dbReference type="Proteomes" id="UP001194468">
    <property type="component" value="Unassembled WGS sequence"/>
</dbReference>
<keyword evidence="1" id="KW-0732">Signal</keyword>
<accession>A0AAD4G485</accession>
<keyword evidence="3" id="KW-1185">Reference proteome</keyword>
<gene>
    <name evidence="2" type="ORF">L210DRAFT_3592814</name>
</gene>
<evidence type="ECO:0000256" key="1">
    <source>
        <dbReference type="SAM" id="SignalP"/>
    </source>
</evidence>
<comment type="caution">
    <text evidence="2">The sequence shown here is derived from an EMBL/GenBank/DDBJ whole genome shotgun (WGS) entry which is preliminary data.</text>
</comment>
<dbReference type="AlphaFoldDB" id="A0AAD4G485"/>
<protein>
    <recommendedName>
        <fullName evidence="4">Secreted protein</fullName>
    </recommendedName>
</protein>
<sequence>MVPHGTRPCQSRNLRCLNILCASLLTKVSANQCHLPNYPLARSSANWMTSSRYSSSNAFKTHAPSFRLGYRREPAHSS</sequence>
<name>A0AAD4G485_BOLED</name>
<dbReference type="EMBL" id="WHUW01000528">
    <property type="protein sequence ID" value="KAF8414439.1"/>
    <property type="molecule type" value="Genomic_DNA"/>
</dbReference>
<proteinExistence type="predicted"/>
<evidence type="ECO:0000313" key="2">
    <source>
        <dbReference type="EMBL" id="KAF8414439.1"/>
    </source>
</evidence>
<reference evidence="2" key="2">
    <citation type="journal article" date="2020" name="Nat. Commun.">
        <title>Large-scale genome sequencing of mycorrhizal fungi provides insights into the early evolution of symbiotic traits.</title>
        <authorList>
            <person name="Miyauchi S."/>
            <person name="Kiss E."/>
            <person name="Kuo A."/>
            <person name="Drula E."/>
            <person name="Kohler A."/>
            <person name="Sanchez-Garcia M."/>
            <person name="Morin E."/>
            <person name="Andreopoulos B."/>
            <person name="Barry K.W."/>
            <person name="Bonito G."/>
            <person name="Buee M."/>
            <person name="Carver A."/>
            <person name="Chen C."/>
            <person name="Cichocki N."/>
            <person name="Clum A."/>
            <person name="Culley D."/>
            <person name="Crous P.W."/>
            <person name="Fauchery L."/>
            <person name="Girlanda M."/>
            <person name="Hayes R.D."/>
            <person name="Keri Z."/>
            <person name="LaButti K."/>
            <person name="Lipzen A."/>
            <person name="Lombard V."/>
            <person name="Magnuson J."/>
            <person name="Maillard F."/>
            <person name="Murat C."/>
            <person name="Nolan M."/>
            <person name="Ohm R.A."/>
            <person name="Pangilinan J."/>
            <person name="Pereira M.F."/>
            <person name="Perotto S."/>
            <person name="Peter M."/>
            <person name="Pfister S."/>
            <person name="Riley R."/>
            <person name="Sitrit Y."/>
            <person name="Stielow J.B."/>
            <person name="Szollosi G."/>
            <person name="Zifcakova L."/>
            <person name="Stursova M."/>
            <person name="Spatafora J.W."/>
            <person name="Tedersoo L."/>
            <person name="Vaario L.M."/>
            <person name="Yamada A."/>
            <person name="Yan M."/>
            <person name="Wang P."/>
            <person name="Xu J."/>
            <person name="Bruns T."/>
            <person name="Baldrian P."/>
            <person name="Vilgalys R."/>
            <person name="Dunand C."/>
            <person name="Henrissat B."/>
            <person name="Grigoriev I.V."/>
            <person name="Hibbett D."/>
            <person name="Nagy L.G."/>
            <person name="Martin F.M."/>
        </authorList>
    </citation>
    <scope>NUCLEOTIDE SEQUENCE</scope>
    <source>
        <strain evidence="2">BED1</strain>
    </source>
</reference>
<feature type="signal peptide" evidence="1">
    <location>
        <begin position="1"/>
        <end position="30"/>
    </location>
</feature>
<feature type="chain" id="PRO_5042070973" description="Secreted protein" evidence="1">
    <location>
        <begin position="31"/>
        <end position="78"/>
    </location>
</feature>
<evidence type="ECO:0000313" key="3">
    <source>
        <dbReference type="Proteomes" id="UP001194468"/>
    </source>
</evidence>
<reference evidence="2" key="1">
    <citation type="submission" date="2019-10" db="EMBL/GenBank/DDBJ databases">
        <authorList>
            <consortium name="DOE Joint Genome Institute"/>
            <person name="Kuo A."/>
            <person name="Miyauchi S."/>
            <person name="Kiss E."/>
            <person name="Drula E."/>
            <person name="Kohler A."/>
            <person name="Sanchez-Garcia M."/>
            <person name="Andreopoulos B."/>
            <person name="Barry K.W."/>
            <person name="Bonito G."/>
            <person name="Buee M."/>
            <person name="Carver A."/>
            <person name="Chen C."/>
            <person name="Cichocki N."/>
            <person name="Clum A."/>
            <person name="Culley D."/>
            <person name="Crous P.W."/>
            <person name="Fauchery L."/>
            <person name="Girlanda M."/>
            <person name="Hayes R."/>
            <person name="Keri Z."/>
            <person name="LaButti K."/>
            <person name="Lipzen A."/>
            <person name="Lombard V."/>
            <person name="Magnuson J."/>
            <person name="Maillard F."/>
            <person name="Morin E."/>
            <person name="Murat C."/>
            <person name="Nolan M."/>
            <person name="Ohm R."/>
            <person name="Pangilinan J."/>
            <person name="Pereira M."/>
            <person name="Perotto S."/>
            <person name="Peter M."/>
            <person name="Riley R."/>
            <person name="Sitrit Y."/>
            <person name="Stielow B."/>
            <person name="Szollosi G."/>
            <person name="Zifcakova L."/>
            <person name="Stursova M."/>
            <person name="Spatafora J.W."/>
            <person name="Tedersoo L."/>
            <person name="Vaario L.-M."/>
            <person name="Yamada A."/>
            <person name="Yan M."/>
            <person name="Wang P."/>
            <person name="Xu J."/>
            <person name="Bruns T."/>
            <person name="Baldrian P."/>
            <person name="Vilgalys R."/>
            <person name="Henrissat B."/>
            <person name="Grigoriev I.V."/>
            <person name="Hibbett D."/>
            <person name="Nagy L.G."/>
            <person name="Martin F.M."/>
        </authorList>
    </citation>
    <scope>NUCLEOTIDE SEQUENCE</scope>
    <source>
        <strain evidence="2">BED1</strain>
    </source>
</reference>
<organism evidence="2 3">
    <name type="scientific">Boletus edulis BED1</name>
    <dbReference type="NCBI Taxonomy" id="1328754"/>
    <lineage>
        <taxon>Eukaryota</taxon>
        <taxon>Fungi</taxon>
        <taxon>Dikarya</taxon>
        <taxon>Basidiomycota</taxon>
        <taxon>Agaricomycotina</taxon>
        <taxon>Agaricomycetes</taxon>
        <taxon>Agaricomycetidae</taxon>
        <taxon>Boletales</taxon>
        <taxon>Boletineae</taxon>
        <taxon>Boletaceae</taxon>
        <taxon>Boletoideae</taxon>
        <taxon>Boletus</taxon>
    </lineage>
</organism>